<dbReference type="Gene3D" id="3.40.720.10">
    <property type="entry name" value="Alkaline Phosphatase, subunit A"/>
    <property type="match status" value="1"/>
</dbReference>
<feature type="signal peptide" evidence="4">
    <location>
        <begin position="1"/>
        <end position="23"/>
    </location>
</feature>
<dbReference type="Proteomes" id="UP000183253">
    <property type="component" value="Unassembled WGS sequence"/>
</dbReference>
<keyword evidence="7" id="KW-1185">Reference proteome</keyword>
<dbReference type="PANTHER" id="PTHR42693:SF53">
    <property type="entry name" value="ENDO-4-O-SULFATASE"/>
    <property type="match status" value="1"/>
</dbReference>
<dbReference type="STRING" id="1033731.SAMN05444145_103286"/>
<comment type="similarity">
    <text evidence="1">Belongs to the sulfatase family.</text>
</comment>
<dbReference type="InterPro" id="IPR050738">
    <property type="entry name" value="Sulfatase"/>
</dbReference>
<dbReference type="InterPro" id="IPR017850">
    <property type="entry name" value="Alkaline_phosphatase_core_sf"/>
</dbReference>
<keyword evidence="2" id="KW-0378">Hydrolase</keyword>
<name>A0A1H4B9P0_9BACT</name>
<evidence type="ECO:0000313" key="6">
    <source>
        <dbReference type="EMBL" id="SEA44796.1"/>
    </source>
</evidence>
<gene>
    <name evidence="6" type="ORF">SAMN05444145_103286</name>
</gene>
<accession>A0A1H4B9P0</accession>
<feature type="domain" description="Sulfatase N-terminal" evidence="5">
    <location>
        <begin position="28"/>
        <end position="322"/>
    </location>
</feature>
<dbReference type="CDD" id="cd16027">
    <property type="entry name" value="SGSH"/>
    <property type="match status" value="1"/>
</dbReference>
<dbReference type="SUPFAM" id="SSF53649">
    <property type="entry name" value="Alkaline phosphatase-like"/>
    <property type="match status" value="1"/>
</dbReference>
<dbReference type="RefSeq" id="WP_010261858.1">
    <property type="nucleotide sequence ID" value="NZ_CAEG01000010.1"/>
</dbReference>
<dbReference type="AlphaFoldDB" id="A0A1H4B9P0"/>
<sequence>MKTRLKTGLLLCGGVLGGSAAVAAQKQPNILLVLSDDQSAFAVGCYGNADIRTPNLDRFASEGVRFNRAYATSPQSVPSRASIMTGRSPVAVNMTRFNVTLARRFRAFPEYLRENGYYTGVAGRGYHLDGAVSGRVGKIKEVELYYAEHGYKTFPDRLDTCMVVADASRGKNHWKINAQFRTFMERRDKDKPFFLQLCYSDPHTPYDAPKVHDPRSLTLPPFYPDTQLVREYLAAYYDEIHRMDSDFGEVLRYLDEHGLSDNTIVIFMGDNGGAQFMAKGTLYENGIRVPFLVRWPGRIAPAVTDAVVSNVDIASTCLAAAGLPVPEEMEGADLLPLMVQGETPAERWVYSVRSCHATNSLPGKTSVFDQMRCIVGERYKLIYNLLPGLPWVPIDFSGTEMFAELKRMHRSGELDALSSRLYFSPTRPMFELYDLRNDPCEQRNLIDDPALKEIRNDLILKLTYKMIEDEDFVTLPHPKIYE</sequence>
<dbReference type="OrthoDB" id="9765065at2"/>
<dbReference type="InterPro" id="IPR000917">
    <property type="entry name" value="Sulfatase_N"/>
</dbReference>
<evidence type="ECO:0000256" key="4">
    <source>
        <dbReference type="SAM" id="SignalP"/>
    </source>
</evidence>
<comment type="PTM">
    <text evidence="3">The conversion to 3-oxoalanine (also known as C-formylglycine, FGly), of a serine or cysteine residue in prokaryotes and of a cysteine residue in eukaryotes, is critical for catalytic activity.</text>
</comment>
<keyword evidence="4" id="KW-0732">Signal</keyword>
<feature type="modified residue" description="3-oxoalanine (Ser)" evidence="3">
    <location>
        <position position="76"/>
    </location>
</feature>
<dbReference type="PANTHER" id="PTHR42693">
    <property type="entry name" value="ARYLSULFATASE FAMILY MEMBER"/>
    <property type="match status" value="1"/>
</dbReference>
<evidence type="ECO:0000256" key="2">
    <source>
        <dbReference type="ARBA" id="ARBA00022801"/>
    </source>
</evidence>
<reference evidence="6 7" key="1">
    <citation type="submission" date="2016-10" db="EMBL/GenBank/DDBJ databases">
        <authorList>
            <person name="de Groot N.N."/>
        </authorList>
    </citation>
    <scope>NUCLEOTIDE SEQUENCE [LARGE SCALE GENOMIC DNA]</scope>
    <source>
        <strain evidence="6 7">DSM 25383</strain>
    </source>
</reference>
<evidence type="ECO:0000259" key="5">
    <source>
        <dbReference type="Pfam" id="PF00884"/>
    </source>
</evidence>
<dbReference type="EMBL" id="FNRI01000003">
    <property type="protein sequence ID" value="SEA44796.1"/>
    <property type="molecule type" value="Genomic_DNA"/>
</dbReference>
<evidence type="ECO:0000256" key="1">
    <source>
        <dbReference type="ARBA" id="ARBA00008779"/>
    </source>
</evidence>
<evidence type="ECO:0000313" key="7">
    <source>
        <dbReference type="Proteomes" id="UP000183253"/>
    </source>
</evidence>
<protein>
    <submittedName>
        <fullName evidence="6">Arylsulfatase A</fullName>
    </submittedName>
</protein>
<organism evidence="6 7">
    <name type="scientific">Alistipes timonensis JC136</name>
    <dbReference type="NCBI Taxonomy" id="1033731"/>
    <lineage>
        <taxon>Bacteria</taxon>
        <taxon>Pseudomonadati</taxon>
        <taxon>Bacteroidota</taxon>
        <taxon>Bacteroidia</taxon>
        <taxon>Bacteroidales</taxon>
        <taxon>Rikenellaceae</taxon>
        <taxon>Alistipes</taxon>
    </lineage>
</organism>
<dbReference type="Pfam" id="PF00884">
    <property type="entry name" value="Sulfatase"/>
    <property type="match status" value="1"/>
</dbReference>
<evidence type="ECO:0000256" key="3">
    <source>
        <dbReference type="PIRSR" id="PIRSR600917-52"/>
    </source>
</evidence>
<dbReference type="GO" id="GO:0004065">
    <property type="term" value="F:arylsulfatase activity"/>
    <property type="evidence" value="ECO:0007669"/>
    <property type="project" value="TreeGrafter"/>
</dbReference>
<proteinExistence type="inferred from homology"/>
<feature type="chain" id="PRO_5010209130" evidence="4">
    <location>
        <begin position="24"/>
        <end position="482"/>
    </location>
</feature>